<feature type="transmembrane region" description="Helical" evidence="7">
    <location>
        <begin position="150"/>
        <end position="169"/>
    </location>
</feature>
<gene>
    <name evidence="10" type="ORF">SAMN05428998_12945</name>
</gene>
<feature type="transmembrane region" description="Helical" evidence="7">
    <location>
        <begin position="84"/>
        <end position="110"/>
    </location>
</feature>
<dbReference type="InterPro" id="IPR000515">
    <property type="entry name" value="MetI-like"/>
</dbReference>
<comment type="subcellular location">
    <subcellularLocation>
        <location evidence="1 7">Cell membrane</location>
        <topology evidence="1 7">Multi-pass membrane protein</topology>
    </subcellularLocation>
</comment>
<evidence type="ECO:0000256" key="5">
    <source>
        <dbReference type="ARBA" id="ARBA00022989"/>
    </source>
</evidence>
<dbReference type="PANTHER" id="PTHR30151">
    <property type="entry name" value="ALKANE SULFONATE ABC TRANSPORTER-RELATED, MEMBRANE SUBUNIT"/>
    <property type="match status" value="1"/>
</dbReference>
<dbReference type="GO" id="GO:0005886">
    <property type="term" value="C:plasma membrane"/>
    <property type="evidence" value="ECO:0007669"/>
    <property type="project" value="UniProtKB-SubCell"/>
</dbReference>
<feature type="region of interest" description="Disordered" evidence="8">
    <location>
        <begin position="1"/>
        <end position="23"/>
    </location>
</feature>
<feature type="transmembrane region" description="Helical" evidence="7">
    <location>
        <begin position="35"/>
        <end position="57"/>
    </location>
</feature>
<dbReference type="PROSITE" id="PS50928">
    <property type="entry name" value="ABC_TM1"/>
    <property type="match status" value="1"/>
</dbReference>
<keyword evidence="2 7" id="KW-0813">Transport</keyword>
<dbReference type="Pfam" id="PF00528">
    <property type="entry name" value="BPD_transp_1"/>
    <property type="match status" value="1"/>
</dbReference>
<dbReference type="RefSeq" id="WP_085125544.1">
    <property type="nucleotide sequence ID" value="NZ_FWZX01000029.1"/>
</dbReference>
<protein>
    <submittedName>
        <fullName evidence="10">NitT/TauT family transport system permease protein</fullName>
    </submittedName>
</protein>
<dbReference type="AlphaFoldDB" id="A0A1Y6CRG0"/>
<dbReference type="CDD" id="cd06261">
    <property type="entry name" value="TM_PBP2"/>
    <property type="match status" value="1"/>
</dbReference>
<evidence type="ECO:0000256" key="7">
    <source>
        <dbReference type="RuleBase" id="RU363032"/>
    </source>
</evidence>
<dbReference type="InterPro" id="IPR035906">
    <property type="entry name" value="MetI-like_sf"/>
</dbReference>
<evidence type="ECO:0000256" key="3">
    <source>
        <dbReference type="ARBA" id="ARBA00022475"/>
    </source>
</evidence>
<organism evidence="10 11">
    <name type="scientific">Tistlia consotensis USBA 355</name>
    <dbReference type="NCBI Taxonomy" id="560819"/>
    <lineage>
        <taxon>Bacteria</taxon>
        <taxon>Pseudomonadati</taxon>
        <taxon>Pseudomonadota</taxon>
        <taxon>Alphaproteobacteria</taxon>
        <taxon>Rhodospirillales</taxon>
        <taxon>Rhodovibrionaceae</taxon>
        <taxon>Tistlia</taxon>
    </lineage>
</organism>
<dbReference type="PANTHER" id="PTHR30151:SF20">
    <property type="entry name" value="ABC TRANSPORTER PERMEASE PROTEIN HI_0355-RELATED"/>
    <property type="match status" value="1"/>
</dbReference>
<keyword evidence="3" id="KW-1003">Cell membrane</keyword>
<dbReference type="Proteomes" id="UP000192917">
    <property type="component" value="Unassembled WGS sequence"/>
</dbReference>
<evidence type="ECO:0000256" key="4">
    <source>
        <dbReference type="ARBA" id="ARBA00022692"/>
    </source>
</evidence>
<name>A0A1Y6CRG0_9PROT</name>
<dbReference type="SUPFAM" id="SSF161098">
    <property type="entry name" value="MetI-like"/>
    <property type="match status" value="1"/>
</dbReference>
<dbReference type="Gene3D" id="1.10.3720.10">
    <property type="entry name" value="MetI-like"/>
    <property type="match status" value="1"/>
</dbReference>
<keyword evidence="5 7" id="KW-1133">Transmembrane helix</keyword>
<feature type="compositionally biased region" description="Basic and acidic residues" evidence="8">
    <location>
        <begin position="7"/>
        <end position="17"/>
    </location>
</feature>
<feature type="transmembrane region" description="Helical" evidence="7">
    <location>
        <begin position="122"/>
        <end position="144"/>
    </location>
</feature>
<keyword evidence="4 7" id="KW-0812">Transmembrane</keyword>
<reference evidence="10 11" key="1">
    <citation type="submission" date="2017-04" db="EMBL/GenBank/DDBJ databases">
        <authorList>
            <person name="Afonso C.L."/>
            <person name="Miller P.J."/>
            <person name="Scott M.A."/>
            <person name="Spackman E."/>
            <person name="Goraichik I."/>
            <person name="Dimitrov K.M."/>
            <person name="Suarez D.L."/>
            <person name="Swayne D.E."/>
        </authorList>
    </citation>
    <scope>NUCLEOTIDE SEQUENCE [LARGE SCALE GENOMIC DNA]</scope>
    <source>
        <strain evidence="10 11">USBA 355</strain>
    </source>
</reference>
<evidence type="ECO:0000256" key="2">
    <source>
        <dbReference type="ARBA" id="ARBA00022448"/>
    </source>
</evidence>
<evidence type="ECO:0000259" key="9">
    <source>
        <dbReference type="PROSITE" id="PS50928"/>
    </source>
</evidence>
<keyword evidence="6 7" id="KW-0472">Membrane</keyword>
<dbReference type="STRING" id="560819.SAMN05428998_12945"/>
<dbReference type="GO" id="GO:0055085">
    <property type="term" value="P:transmembrane transport"/>
    <property type="evidence" value="ECO:0007669"/>
    <property type="project" value="InterPro"/>
</dbReference>
<evidence type="ECO:0000313" key="11">
    <source>
        <dbReference type="Proteomes" id="UP000192917"/>
    </source>
</evidence>
<comment type="similarity">
    <text evidence="7">Belongs to the binding-protein-dependent transport system permease family.</text>
</comment>
<sequence length="287" mass="30723">MTALPEGRPEGRLDEPRAPATGGLGLRTRRAATNLFPPLLSAVIGLGLWEGLVRWFAVPSYVLPPPSQVVLELVGEWQYLLTELGWTVLAAAIGVAIAISLGILAGAAIALSPTVDRMLTSWLVVIHAIPKVVIAPLFLIWFGFGVQSEVFFVVTFTFFPVVVATITGLKSADPDVLQLVRSMGATRQQVLRKIMFPSALPIILSGVKLSVSLAPVGAVIGEFVASNQGLGHLLIRAVGDMDTALAFAAVTLFSVFGVLLWRAAEYVEGRLLPWHPSQRGDFKPGQK</sequence>
<evidence type="ECO:0000256" key="8">
    <source>
        <dbReference type="SAM" id="MobiDB-lite"/>
    </source>
</evidence>
<dbReference type="EMBL" id="FWZX01000029">
    <property type="protein sequence ID" value="SMF70554.1"/>
    <property type="molecule type" value="Genomic_DNA"/>
</dbReference>
<proteinExistence type="inferred from homology"/>
<keyword evidence="11" id="KW-1185">Reference proteome</keyword>
<feature type="transmembrane region" description="Helical" evidence="7">
    <location>
        <begin position="243"/>
        <end position="261"/>
    </location>
</feature>
<accession>A0A1Y6CRG0</accession>
<evidence type="ECO:0000256" key="1">
    <source>
        <dbReference type="ARBA" id="ARBA00004651"/>
    </source>
</evidence>
<evidence type="ECO:0000313" key="10">
    <source>
        <dbReference type="EMBL" id="SMF70554.1"/>
    </source>
</evidence>
<feature type="domain" description="ABC transmembrane type-1" evidence="9">
    <location>
        <begin position="84"/>
        <end position="264"/>
    </location>
</feature>
<evidence type="ECO:0000256" key="6">
    <source>
        <dbReference type="ARBA" id="ARBA00023136"/>
    </source>
</evidence>